<sequence length="369" mass="42007">MKISRKVIKTGTVGLVFKDGEFVRMLNAGVHWVRFRESVKIFYMTAQLKLDVRLEEVLLKDAKVLENLHVVDVGDGELVFKFVNNIYSHVLTTGRYLYWKGFMDYKFVKADLSKIEITEDLDSSILSRYGVNQYVRTFEVGATEKGVLLVEDKFDRVLESGVYRFWKNDISIKFAKTDTRTLQMEVSGQELLTKDKASIRTFLFAKYRVVDVKRALMGTKDFEKQFYVDLQLALRGFVGNFTLDELLESKEDLAASINAKTVVTARDLGIELLDVGVRDIILTGEMKEIMNKVLMAQKTAQANVITRREETASTRSLLNTAKLMEENAMLYKLKEMEYVEKIADKIGEITVTGNGGMVGQLKEIFAAGK</sequence>
<dbReference type="Proteomes" id="UP000193431">
    <property type="component" value="Chromosome"/>
</dbReference>
<dbReference type="STRING" id="331648.BST97_05230"/>
<dbReference type="Gene3D" id="3.30.479.30">
    <property type="entry name" value="Band 7 domain"/>
    <property type="match status" value="1"/>
</dbReference>
<dbReference type="AlphaFoldDB" id="A0A1W6MIJ3"/>
<keyword evidence="5" id="KW-1185">Reference proteome</keyword>
<dbReference type="InterPro" id="IPR001972">
    <property type="entry name" value="Stomatin_HflK_fam"/>
</dbReference>
<comment type="subcellular location">
    <subcellularLocation>
        <location evidence="1">Membrane</location>
        <topology evidence="1">Single-pass membrane protein</topology>
    </subcellularLocation>
</comment>
<evidence type="ECO:0000256" key="1">
    <source>
        <dbReference type="ARBA" id="ARBA00004167"/>
    </source>
</evidence>
<reference evidence="4 5" key="1">
    <citation type="submission" date="2016-11" db="EMBL/GenBank/DDBJ databases">
        <title>Trade-off between light-utilization and light-protection in marine flavobacteria.</title>
        <authorList>
            <person name="Kumagai Y."/>
        </authorList>
    </citation>
    <scope>NUCLEOTIDE SEQUENCE [LARGE SCALE GENOMIC DNA]</scope>
    <source>
        <strain evidence="4 5">JCM 13191</strain>
    </source>
</reference>
<dbReference type="SUPFAM" id="SSF117892">
    <property type="entry name" value="Band 7/SPFH domain"/>
    <property type="match status" value="1"/>
</dbReference>
<dbReference type="Pfam" id="PF01145">
    <property type="entry name" value="Band_7"/>
    <property type="match status" value="1"/>
</dbReference>
<dbReference type="CDD" id="cd13438">
    <property type="entry name" value="SPFH_eoslipins_u2"/>
    <property type="match status" value="1"/>
</dbReference>
<dbReference type="SMART" id="SM00244">
    <property type="entry name" value="PHB"/>
    <property type="match status" value="1"/>
</dbReference>
<comment type="similarity">
    <text evidence="2">Belongs to the band 7/mec-2 family.</text>
</comment>
<dbReference type="GO" id="GO:0005886">
    <property type="term" value="C:plasma membrane"/>
    <property type="evidence" value="ECO:0007669"/>
    <property type="project" value="InterPro"/>
</dbReference>
<evidence type="ECO:0000313" key="4">
    <source>
        <dbReference type="EMBL" id="ARN77434.1"/>
    </source>
</evidence>
<evidence type="ECO:0000259" key="3">
    <source>
        <dbReference type="SMART" id="SM00244"/>
    </source>
</evidence>
<dbReference type="EMBL" id="CP019344">
    <property type="protein sequence ID" value="ARN77434.1"/>
    <property type="molecule type" value="Genomic_DNA"/>
</dbReference>
<dbReference type="PANTHER" id="PTHR10264">
    <property type="entry name" value="BAND 7 PROTEIN-RELATED"/>
    <property type="match status" value="1"/>
</dbReference>
<accession>A0A1W6MIJ3</accession>
<proteinExistence type="inferred from homology"/>
<dbReference type="InterPro" id="IPR001107">
    <property type="entry name" value="Band_7"/>
</dbReference>
<gene>
    <name evidence="4" type="ORF">BST97_05230</name>
</gene>
<dbReference type="InterPro" id="IPR043202">
    <property type="entry name" value="Band-7_stomatin-like"/>
</dbReference>
<evidence type="ECO:0000313" key="5">
    <source>
        <dbReference type="Proteomes" id="UP000193431"/>
    </source>
</evidence>
<evidence type="ECO:0000256" key="2">
    <source>
        <dbReference type="ARBA" id="ARBA00008164"/>
    </source>
</evidence>
<dbReference type="InterPro" id="IPR036013">
    <property type="entry name" value="Band_7/SPFH_dom_sf"/>
</dbReference>
<dbReference type="PRINTS" id="PR00721">
    <property type="entry name" value="STOMATIN"/>
</dbReference>
<organism evidence="4 5">
    <name type="scientific">Nonlabens spongiae</name>
    <dbReference type="NCBI Taxonomy" id="331648"/>
    <lineage>
        <taxon>Bacteria</taxon>
        <taxon>Pseudomonadati</taxon>
        <taxon>Bacteroidota</taxon>
        <taxon>Flavobacteriia</taxon>
        <taxon>Flavobacteriales</taxon>
        <taxon>Flavobacteriaceae</taxon>
        <taxon>Nonlabens</taxon>
    </lineage>
</organism>
<name>A0A1W6MIJ3_9FLAO</name>
<protein>
    <submittedName>
        <fullName evidence="4">Peptidase</fullName>
    </submittedName>
</protein>
<dbReference type="OrthoDB" id="5501731at2"/>
<dbReference type="RefSeq" id="WP_085766238.1">
    <property type="nucleotide sequence ID" value="NZ_CP019344.1"/>
</dbReference>
<feature type="domain" description="Band 7" evidence="3">
    <location>
        <begin position="135"/>
        <end position="294"/>
    </location>
</feature>
<dbReference type="PANTHER" id="PTHR10264:SF83">
    <property type="entry name" value="BLL5629 PROTEIN"/>
    <property type="match status" value="1"/>
</dbReference>